<feature type="compositionally biased region" description="Polar residues" evidence="9">
    <location>
        <begin position="138"/>
        <end position="147"/>
    </location>
</feature>
<name>A0AAJ0GF99_9PEZI</name>
<dbReference type="Proteomes" id="UP001271007">
    <property type="component" value="Unassembled WGS sequence"/>
</dbReference>
<evidence type="ECO:0008006" key="14">
    <source>
        <dbReference type="Google" id="ProtNLM"/>
    </source>
</evidence>
<reference evidence="12" key="1">
    <citation type="submission" date="2023-04" db="EMBL/GenBank/DDBJ databases">
        <title>Black Yeasts Isolated from many extreme environments.</title>
        <authorList>
            <person name="Coleine C."/>
            <person name="Stajich J.E."/>
            <person name="Selbmann L."/>
        </authorList>
    </citation>
    <scope>NUCLEOTIDE SEQUENCE</scope>
    <source>
        <strain evidence="12">CCFEE 5312</strain>
    </source>
</reference>
<keyword evidence="7" id="KW-0539">Nucleus</keyword>
<evidence type="ECO:0000259" key="10">
    <source>
        <dbReference type="Pfam" id="PF13019"/>
    </source>
</evidence>
<protein>
    <recommendedName>
        <fullName evidence="14">Sde2 N-terminal ubiquitin domain-containing protein</fullName>
    </recommendedName>
</protein>
<evidence type="ECO:0000256" key="7">
    <source>
        <dbReference type="ARBA" id="ARBA00023242"/>
    </source>
</evidence>
<evidence type="ECO:0000256" key="9">
    <source>
        <dbReference type="SAM" id="MobiDB-lite"/>
    </source>
</evidence>
<evidence type="ECO:0000259" key="11">
    <source>
        <dbReference type="Pfam" id="PF22782"/>
    </source>
</evidence>
<proteinExistence type="inferred from homology"/>
<comment type="subcellular location">
    <subcellularLocation>
        <location evidence="2">Cytoplasm</location>
    </subcellularLocation>
    <subcellularLocation>
        <location evidence="1">Nucleus</location>
    </subcellularLocation>
</comment>
<accession>A0AAJ0GF99</accession>
<comment type="caution">
    <text evidence="12">The sequence shown here is derived from an EMBL/GenBank/DDBJ whole genome shotgun (WGS) entry which is preliminary data.</text>
</comment>
<dbReference type="EMBL" id="JAWDJX010000006">
    <property type="protein sequence ID" value="KAK3056416.1"/>
    <property type="molecule type" value="Genomic_DNA"/>
</dbReference>
<evidence type="ECO:0000313" key="12">
    <source>
        <dbReference type="EMBL" id="KAK3056416.1"/>
    </source>
</evidence>
<feature type="compositionally biased region" description="Basic and acidic residues" evidence="9">
    <location>
        <begin position="265"/>
        <end position="274"/>
    </location>
</feature>
<feature type="compositionally biased region" description="Basic and acidic residues" evidence="9">
    <location>
        <begin position="204"/>
        <end position="231"/>
    </location>
</feature>
<feature type="domain" description="Sde2 ubiquitin" evidence="10">
    <location>
        <begin position="29"/>
        <end position="112"/>
    </location>
</feature>
<dbReference type="GO" id="GO:0005634">
    <property type="term" value="C:nucleus"/>
    <property type="evidence" value="ECO:0007669"/>
    <property type="project" value="UniProtKB-SubCell"/>
</dbReference>
<keyword evidence="13" id="KW-1185">Reference proteome</keyword>
<gene>
    <name evidence="12" type="ORF">LTR09_002923</name>
</gene>
<feature type="domain" description="SDE2-like" evidence="11">
    <location>
        <begin position="113"/>
        <end position="229"/>
    </location>
</feature>
<dbReference type="InterPro" id="IPR024974">
    <property type="entry name" value="Sde2_N"/>
</dbReference>
<keyword evidence="8" id="KW-0131">Cell cycle</keyword>
<feature type="region of interest" description="Disordered" evidence="9">
    <location>
        <begin position="199"/>
        <end position="320"/>
    </location>
</feature>
<evidence type="ECO:0000256" key="6">
    <source>
        <dbReference type="ARBA" id="ARBA00023187"/>
    </source>
</evidence>
<dbReference type="GO" id="GO:0005737">
    <property type="term" value="C:cytoplasm"/>
    <property type="evidence" value="ECO:0007669"/>
    <property type="project" value="UniProtKB-SubCell"/>
</dbReference>
<evidence type="ECO:0000256" key="3">
    <source>
        <dbReference type="ARBA" id="ARBA00008726"/>
    </source>
</evidence>
<dbReference type="InterPro" id="IPR053822">
    <property type="entry name" value="SDE2-like_dom"/>
</dbReference>
<organism evidence="12 13">
    <name type="scientific">Extremus antarcticus</name>
    <dbReference type="NCBI Taxonomy" id="702011"/>
    <lineage>
        <taxon>Eukaryota</taxon>
        <taxon>Fungi</taxon>
        <taxon>Dikarya</taxon>
        <taxon>Ascomycota</taxon>
        <taxon>Pezizomycotina</taxon>
        <taxon>Dothideomycetes</taxon>
        <taxon>Dothideomycetidae</taxon>
        <taxon>Mycosphaerellales</taxon>
        <taxon>Extremaceae</taxon>
        <taxon>Extremus</taxon>
    </lineage>
</organism>
<dbReference type="GO" id="GO:0008380">
    <property type="term" value="P:RNA splicing"/>
    <property type="evidence" value="ECO:0007669"/>
    <property type="project" value="UniProtKB-KW"/>
</dbReference>
<sequence length="320" mass="34078">MAATTMTALPVSSRTASYDKQQIATDRTVTILLTTFAGLGLPRTLSLPVTATASVHDVLATIHSRLPPVEHSLIITTTDNKQVLSSSTAPVSSLLSSSADSFLPLRLSARLCGGKGGFGSQLRAAGGRMSSRKKRDQNQTANGSNRNLDGRRIRDVEKAKQIGAALAKAEGEEARLAKEKRIAREEYLAGIEKQLEQVRSGKAGGDRGRLDAEYVEGKEQAEERTRADVIKNARTGNGTSKQQAAHENGAGTTASSSGSRMESVAVRKVEEEAPRPLWGFDEDEDSEDDEDGEGDDEDEPVAVAPMPEAAYTGKGKARAT</sequence>
<dbReference type="GO" id="GO:0006397">
    <property type="term" value="P:mRNA processing"/>
    <property type="evidence" value="ECO:0007669"/>
    <property type="project" value="UniProtKB-KW"/>
</dbReference>
<feature type="compositionally biased region" description="Acidic residues" evidence="9">
    <location>
        <begin position="280"/>
        <end position="300"/>
    </location>
</feature>
<evidence type="ECO:0000256" key="2">
    <source>
        <dbReference type="ARBA" id="ARBA00004496"/>
    </source>
</evidence>
<dbReference type="PANTHER" id="PTHR12786">
    <property type="entry name" value="SPLICING FACTOR SF3A-RELATED"/>
    <property type="match status" value="1"/>
</dbReference>
<dbReference type="AlphaFoldDB" id="A0AAJ0GF99"/>
<evidence type="ECO:0000256" key="4">
    <source>
        <dbReference type="ARBA" id="ARBA00022490"/>
    </source>
</evidence>
<keyword evidence="6" id="KW-0508">mRNA splicing</keyword>
<comment type="similarity">
    <text evidence="3">Belongs to the SDE2 family.</text>
</comment>
<keyword evidence="5" id="KW-0507">mRNA processing</keyword>
<dbReference type="PANTHER" id="PTHR12786:SF1">
    <property type="entry name" value="SPLICING REGULATOR SDE2"/>
    <property type="match status" value="1"/>
</dbReference>
<evidence type="ECO:0000256" key="5">
    <source>
        <dbReference type="ARBA" id="ARBA00022664"/>
    </source>
</evidence>
<feature type="region of interest" description="Disordered" evidence="9">
    <location>
        <begin position="122"/>
        <end position="150"/>
    </location>
</feature>
<feature type="compositionally biased region" description="Low complexity" evidence="9">
    <location>
        <begin position="249"/>
        <end position="259"/>
    </location>
</feature>
<feature type="compositionally biased region" description="Low complexity" evidence="9">
    <location>
        <begin position="301"/>
        <end position="310"/>
    </location>
</feature>
<evidence type="ECO:0000256" key="8">
    <source>
        <dbReference type="ARBA" id="ARBA00023306"/>
    </source>
</evidence>
<dbReference type="Pfam" id="PF22782">
    <property type="entry name" value="SDE2"/>
    <property type="match status" value="1"/>
</dbReference>
<dbReference type="Pfam" id="PF13019">
    <property type="entry name" value="Sde2_N_Ubi_yeast"/>
    <property type="match status" value="1"/>
</dbReference>
<evidence type="ECO:0000256" key="1">
    <source>
        <dbReference type="ARBA" id="ARBA00004123"/>
    </source>
</evidence>
<dbReference type="InterPro" id="IPR051421">
    <property type="entry name" value="RNA_Proc_DNA_Dmg_Regulator"/>
</dbReference>
<evidence type="ECO:0000313" key="13">
    <source>
        <dbReference type="Proteomes" id="UP001271007"/>
    </source>
</evidence>
<keyword evidence="4" id="KW-0963">Cytoplasm</keyword>
<feature type="compositionally biased region" description="Polar residues" evidence="9">
    <location>
        <begin position="234"/>
        <end position="245"/>
    </location>
</feature>